<keyword evidence="3" id="KW-1185">Reference proteome</keyword>
<accession>A0A0R2FS73</accession>
<name>A0A0R2FS73_9LACO</name>
<dbReference type="EMBL" id="JQAZ01000004">
    <property type="protein sequence ID" value="KRN31321.1"/>
    <property type="molecule type" value="Genomic_DNA"/>
</dbReference>
<proteinExistence type="predicted"/>
<dbReference type="RefSeq" id="WP_057769506.1">
    <property type="nucleotide sequence ID" value="NZ_JQAT01000008.1"/>
</dbReference>
<reference evidence="3 4" key="1">
    <citation type="journal article" date="2015" name="Genome Announc.">
        <title>Expanding the biotechnology potential of lactobacilli through comparative genomics of 213 strains and associated genera.</title>
        <authorList>
            <person name="Sun Z."/>
            <person name="Harris H.M."/>
            <person name="McCann A."/>
            <person name="Guo C."/>
            <person name="Argimon S."/>
            <person name="Zhang W."/>
            <person name="Yang X."/>
            <person name="Jeffery I.B."/>
            <person name="Cooney J.C."/>
            <person name="Kagawa T.F."/>
            <person name="Liu W."/>
            <person name="Song Y."/>
            <person name="Salvetti E."/>
            <person name="Wrobel A."/>
            <person name="Rasinkangas P."/>
            <person name="Parkhill J."/>
            <person name="Rea M.C."/>
            <person name="O'Sullivan O."/>
            <person name="Ritari J."/>
            <person name="Douillard F.P."/>
            <person name="Paul Ross R."/>
            <person name="Yang R."/>
            <person name="Briner A.E."/>
            <person name="Felis G.E."/>
            <person name="de Vos W.M."/>
            <person name="Barrangou R."/>
            <person name="Klaenhammer T.R."/>
            <person name="Caufield P.W."/>
            <person name="Cui Y."/>
            <person name="Zhang H."/>
            <person name="O'Toole P.W."/>
        </authorList>
    </citation>
    <scope>NUCLEOTIDE SEQUENCE [LARGE SCALE GENOMIC DNA]</scope>
    <source>
        <strain evidence="1 4">ATCC BAA-66</strain>
        <strain evidence="2 3">DSM 13344</strain>
    </source>
</reference>
<dbReference type="EMBL" id="JQAT01000008">
    <property type="protein sequence ID" value="KRN27482.1"/>
    <property type="molecule type" value="Genomic_DNA"/>
</dbReference>
<organism evidence="2 3">
    <name type="scientific">Lactobacillus selangorensis</name>
    <dbReference type="NCBI Taxonomy" id="81857"/>
    <lineage>
        <taxon>Bacteria</taxon>
        <taxon>Bacillati</taxon>
        <taxon>Bacillota</taxon>
        <taxon>Bacilli</taxon>
        <taxon>Lactobacillales</taxon>
        <taxon>Lactobacillaceae</taxon>
        <taxon>Lactobacillus</taxon>
    </lineage>
</organism>
<evidence type="ECO:0000313" key="1">
    <source>
        <dbReference type="EMBL" id="KRN27482.1"/>
    </source>
</evidence>
<protein>
    <submittedName>
        <fullName evidence="2">Uncharacterized protein</fullName>
    </submittedName>
</protein>
<dbReference type="AlphaFoldDB" id="A0A0R2FS73"/>
<dbReference type="Proteomes" id="UP000051751">
    <property type="component" value="Unassembled WGS sequence"/>
</dbReference>
<dbReference type="Proteomes" id="UP000051645">
    <property type="component" value="Unassembled WGS sequence"/>
</dbReference>
<evidence type="ECO:0000313" key="2">
    <source>
        <dbReference type="EMBL" id="KRN31321.1"/>
    </source>
</evidence>
<gene>
    <name evidence="1" type="ORF">IV38_GL002136</name>
    <name evidence="2" type="ORF">IV40_GL001314</name>
</gene>
<dbReference type="STRING" id="81857.IV38_GL002136"/>
<dbReference type="PATRIC" id="fig|81857.3.peg.2186"/>
<dbReference type="OrthoDB" id="2141081at2"/>
<comment type="caution">
    <text evidence="2">The sequence shown here is derived from an EMBL/GenBank/DDBJ whole genome shotgun (WGS) entry which is preliminary data.</text>
</comment>
<sequence>MAKSNVTTKKGQTFTLIQQIKRLDGSTYYELGNVMLNGRAELAANRGYITAVRILQLNIPHSRSVIIYEDYINDTYTMPTAQLDHWEEWDKPEGKIRDAYHEILKENHIG</sequence>
<evidence type="ECO:0000313" key="4">
    <source>
        <dbReference type="Proteomes" id="UP000051751"/>
    </source>
</evidence>
<evidence type="ECO:0000313" key="3">
    <source>
        <dbReference type="Proteomes" id="UP000051645"/>
    </source>
</evidence>